<sequence length="150" mass="16652">MKLRNILVLDKAGFTLIEILIVVAIISFLGIMGVIVGVDTYKRYIFRSDLDKVAALLQKARSSAMNNINEQKYGVKFDDPDDLILFRETLGTSYDYKVEKSKTVVYSDTCPSHQVVFDQLTGNADSCEIVITEGNKISTTTINGQGGINY</sequence>
<keyword evidence="1" id="KW-0472">Membrane</keyword>
<keyword evidence="1" id="KW-1133">Transmembrane helix</keyword>
<reference evidence="2 3" key="1">
    <citation type="journal article" date="2016" name="Nat. Commun.">
        <title>Thousands of microbial genomes shed light on interconnected biogeochemical processes in an aquifer system.</title>
        <authorList>
            <person name="Anantharaman K."/>
            <person name="Brown C.T."/>
            <person name="Hug L.A."/>
            <person name="Sharon I."/>
            <person name="Castelle C.J."/>
            <person name="Probst A.J."/>
            <person name="Thomas B.C."/>
            <person name="Singh A."/>
            <person name="Wilkins M.J."/>
            <person name="Karaoz U."/>
            <person name="Brodie E.L."/>
            <person name="Williams K.H."/>
            <person name="Hubbard S.S."/>
            <person name="Banfield J.F."/>
        </authorList>
    </citation>
    <scope>NUCLEOTIDE SEQUENCE [LARGE SCALE GENOMIC DNA]</scope>
</reference>
<dbReference type="Proteomes" id="UP000177202">
    <property type="component" value="Unassembled WGS sequence"/>
</dbReference>
<keyword evidence="1" id="KW-0812">Transmembrane</keyword>
<dbReference type="Gene3D" id="3.30.700.10">
    <property type="entry name" value="Glycoprotein, Type 4 Pilin"/>
    <property type="match status" value="1"/>
</dbReference>
<accession>A0A1G2UM19</accession>
<dbReference type="AlphaFoldDB" id="A0A1G2UM19"/>
<protein>
    <recommendedName>
        <fullName evidence="4">Type II secretion system protein GspH</fullName>
    </recommendedName>
</protein>
<dbReference type="SUPFAM" id="SSF54523">
    <property type="entry name" value="Pili subunits"/>
    <property type="match status" value="1"/>
</dbReference>
<evidence type="ECO:0008006" key="4">
    <source>
        <dbReference type="Google" id="ProtNLM"/>
    </source>
</evidence>
<dbReference type="InterPro" id="IPR045584">
    <property type="entry name" value="Pilin-like"/>
</dbReference>
<dbReference type="EMBL" id="MHWP01000014">
    <property type="protein sequence ID" value="OHB10459.1"/>
    <property type="molecule type" value="Genomic_DNA"/>
</dbReference>
<evidence type="ECO:0000256" key="1">
    <source>
        <dbReference type="SAM" id="Phobius"/>
    </source>
</evidence>
<organism evidence="2 3">
    <name type="scientific">Candidatus Zambryskibacteria bacterium RIFCSPLOWO2_02_FULL_44_12b</name>
    <dbReference type="NCBI Taxonomy" id="1802772"/>
    <lineage>
        <taxon>Bacteria</taxon>
        <taxon>Candidatus Zambryskiibacteriota</taxon>
    </lineage>
</organism>
<proteinExistence type="predicted"/>
<comment type="caution">
    <text evidence="2">The sequence shown here is derived from an EMBL/GenBank/DDBJ whole genome shotgun (WGS) entry which is preliminary data.</text>
</comment>
<evidence type="ECO:0000313" key="2">
    <source>
        <dbReference type="EMBL" id="OHB10459.1"/>
    </source>
</evidence>
<dbReference type="STRING" id="1802772.A3H60_00315"/>
<dbReference type="InterPro" id="IPR012902">
    <property type="entry name" value="N_methyl_site"/>
</dbReference>
<evidence type="ECO:0000313" key="3">
    <source>
        <dbReference type="Proteomes" id="UP000177202"/>
    </source>
</evidence>
<gene>
    <name evidence="2" type="ORF">A3H60_00315</name>
</gene>
<dbReference type="Pfam" id="PF07963">
    <property type="entry name" value="N_methyl"/>
    <property type="match status" value="1"/>
</dbReference>
<dbReference type="PROSITE" id="PS00409">
    <property type="entry name" value="PROKAR_NTER_METHYL"/>
    <property type="match status" value="1"/>
</dbReference>
<feature type="transmembrane region" description="Helical" evidence="1">
    <location>
        <begin position="12"/>
        <end position="38"/>
    </location>
</feature>
<dbReference type="NCBIfam" id="TIGR02532">
    <property type="entry name" value="IV_pilin_GFxxxE"/>
    <property type="match status" value="1"/>
</dbReference>
<name>A0A1G2UM19_9BACT</name>